<evidence type="ECO:0000313" key="2">
    <source>
        <dbReference type="Proteomes" id="UP000607311"/>
    </source>
</evidence>
<name>A0A9W5XKL5_9ACTN</name>
<gene>
    <name evidence="1" type="ORF">Vse01_32170</name>
</gene>
<dbReference type="Proteomes" id="UP000607311">
    <property type="component" value="Unassembled WGS sequence"/>
</dbReference>
<proteinExistence type="predicted"/>
<dbReference type="AlphaFoldDB" id="A0A9W5XKL5"/>
<protein>
    <submittedName>
        <fullName evidence="1">Uncharacterized protein</fullName>
    </submittedName>
</protein>
<sequence length="125" mass="12213">MTAAEVQLSAVPLPTVRVGFDVSTACPAAGTVTRPVGLPVPRPPRDAPVGLGLGLLVGLLPKPVWAAGVACAPGACPALGVADVPLAGACAPRGSALGTDGLHAARLAMATPNATAAIEDLRRTP</sequence>
<reference evidence="1" key="1">
    <citation type="submission" date="2021-01" db="EMBL/GenBank/DDBJ databases">
        <title>Whole genome shotgun sequence of Verrucosispora sediminis NBRC 107745.</title>
        <authorList>
            <person name="Komaki H."/>
            <person name="Tamura T."/>
        </authorList>
    </citation>
    <scope>NUCLEOTIDE SEQUENCE</scope>
    <source>
        <strain evidence="1">NBRC 107745</strain>
    </source>
</reference>
<keyword evidence="2" id="KW-1185">Reference proteome</keyword>
<comment type="caution">
    <text evidence="1">The sequence shown here is derived from an EMBL/GenBank/DDBJ whole genome shotgun (WGS) entry which is preliminary data.</text>
</comment>
<evidence type="ECO:0000313" key="1">
    <source>
        <dbReference type="EMBL" id="GIJ34069.1"/>
    </source>
</evidence>
<accession>A0A9W5XKL5</accession>
<dbReference type="EMBL" id="BOPD01000018">
    <property type="protein sequence ID" value="GIJ34069.1"/>
    <property type="molecule type" value="Genomic_DNA"/>
</dbReference>
<organism evidence="1 2">
    <name type="scientific">Micromonospora sediminimaris</name>
    <dbReference type="NCBI Taxonomy" id="547162"/>
    <lineage>
        <taxon>Bacteria</taxon>
        <taxon>Bacillati</taxon>
        <taxon>Actinomycetota</taxon>
        <taxon>Actinomycetes</taxon>
        <taxon>Micromonosporales</taxon>
        <taxon>Micromonosporaceae</taxon>
        <taxon>Micromonospora</taxon>
    </lineage>
</organism>